<dbReference type="EMBL" id="JAGFNZ010000006">
    <property type="protein sequence ID" value="MBW7573891.1"/>
    <property type="molecule type" value="Genomic_DNA"/>
</dbReference>
<reference evidence="5 6" key="1">
    <citation type="submission" date="2021-03" db="EMBL/GenBank/DDBJ databases">
        <title>Caproiciproducens sp. nov. isolated from feces of cow.</title>
        <authorList>
            <person name="Choi J.-Y."/>
        </authorList>
    </citation>
    <scope>NUCLEOTIDE SEQUENCE [LARGE SCALE GENOMIC DNA]</scope>
    <source>
        <strain evidence="5 6">AGMB10547</strain>
    </source>
</reference>
<dbReference type="Pfam" id="PF01807">
    <property type="entry name" value="Zn_ribbon_DnaG"/>
    <property type="match status" value="1"/>
</dbReference>
<dbReference type="InterPro" id="IPR036977">
    <property type="entry name" value="DNA_primase_Znf_CHC2"/>
</dbReference>
<evidence type="ECO:0000259" key="4">
    <source>
        <dbReference type="SMART" id="SM00400"/>
    </source>
</evidence>
<evidence type="ECO:0000313" key="6">
    <source>
        <dbReference type="Proteomes" id="UP000719942"/>
    </source>
</evidence>
<comment type="caution">
    <text evidence="5">The sequence shown here is derived from an EMBL/GenBank/DDBJ whole genome shotgun (WGS) entry which is preliminary data.</text>
</comment>
<dbReference type="RefSeq" id="WP_219966294.1">
    <property type="nucleotide sequence ID" value="NZ_JAGFNZ010000006.1"/>
</dbReference>
<dbReference type="InterPro" id="IPR050219">
    <property type="entry name" value="DnaG_primase"/>
</dbReference>
<gene>
    <name evidence="5" type="ORF">J5W02_13840</name>
</gene>
<organism evidence="5 6">
    <name type="scientific">Caproiciproducens faecalis</name>
    <dbReference type="NCBI Taxonomy" id="2820301"/>
    <lineage>
        <taxon>Bacteria</taxon>
        <taxon>Bacillati</taxon>
        <taxon>Bacillota</taxon>
        <taxon>Clostridia</taxon>
        <taxon>Eubacteriales</taxon>
        <taxon>Acutalibacteraceae</taxon>
        <taxon>Caproiciproducens</taxon>
    </lineage>
</organism>
<keyword evidence="1" id="KW-0479">Metal-binding</keyword>
<accession>A0ABS7DS06</accession>
<evidence type="ECO:0000256" key="3">
    <source>
        <dbReference type="ARBA" id="ARBA00022833"/>
    </source>
</evidence>
<feature type="domain" description="Zinc finger CHC2-type" evidence="4">
    <location>
        <begin position="31"/>
        <end position="84"/>
    </location>
</feature>
<keyword evidence="3" id="KW-0862">Zinc</keyword>
<dbReference type="PANTHER" id="PTHR30313">
    <property type="entry name" value="DNA PRIMASE"/>
    <property type="match status" value="1"/>
</dbReference>
<dbReference type="PANTHER" id="PTHR30313:SF2">
    <property type="entry name" value="DNA PRIMASE"/>
    <property type="match status" value="1"/>
</dbReference>
<name>A0ABS7DS06_9FIRM</name>
<dbReference type="InterPro" id="IPR002694">
    <property type="entry name" value="Znf_CHC2"/>
</dbReference>
<evidence type="ECO:0000313" key="5">
    <source>
        <dbReference type="EMBL" id="MBW7573891.1"/>
    </source>
</evidence>
<dbReference type="SUPFAM" id="SSF57783">
    <property type="entry name" value="Zinc beta-ribbon"/>
    <property type="match status" value="1"/>
</dbReference>
<dbReference type="Gene3D" id="3.90.580.10">
    <property type="entry name" value="Zinc finger, CHC2-type domain"/>
    <property type="match status" value="1"/>
</dbReference>
<sequence length="169" mass="19618">MYGDIFSRIKEAIPMQAVAVRYGFEVNRAGYMLCPFHNDSQPSLHVYDGTRGWWCFVCNEGGSVIDFVAKLFQLNARQAAIRIDNNFHLGLSTERPDNREIDRWKQEQAKKQAELNVFRADYNDKCREALTIRSLPKPPPSSPLWGQYAALLGKLDYLDNYFFTETKWK</sequence>
<protein>
    <recommendedName>
        <fullName evidence="4">Zinc finger CHC2-type domain-containing protein</fullName>
    </recommendedName>
</protein>
<keyword evidence="2" id="KW-0863">Zinc-finger</keyword>
<keyword evidence="6" id="KW-1185">Reference proteome</keyword>
<evidence type="ECO:0000256" key="1">
    <source>
        <dbReference type="ARBA" id="ARBA00022723"/>
    </source>
</evidence>
<proteinExistence type="predicted"/>
<dbReference type="SMART" id="SM00400">
    <property type="entry name" value="ZnF_CHCC"/>
    <property type="match status" value="1"/>
</dbReference>
<evidence type="ECO:0000256" key="2">
    <source>
        <dbReference type="ARBA" id="ARBA00022771"/>
    </source>
</evidence>
<dbReference type="Proteomes" id="UP000719942">
    <property type="component" value="Unassembled WGS sequence"/>
</dbReference>